<feature type="transmembrane region" description="Helical" evidence="1">
    <location>
        <begin position="149"/>
        <end position="175"/>
    </location>
</feature>
<dbReference type="HOGENOM" id="CLU_051674_3_0_11"/>
<evidence type="ECO:0000313" key="3">
    <source>
        <dbReference type="Proteomes" id="UP000008914"/>
    </source>
</evidence>
<name>E6S749_INTC7</name>
<reference evidence="2 3" key="1">
    <citation type="journal article" date="2010" name="Stand. Genomic Sci.">
        <title>Complete genome sequence of Intrasporangium calvum type strain (7 KIP).</title>
        <authorList>
            <person name="Del Rio T.G."/>
            <person name="Chertkov O."/>
            <person name="Yasawong M."/>
            <person name="Lucas S."/>
            <person name="Deshpande S."/>
            <person name="Cheng J.F."/>
            <person name="Detter C."/>
            <person name="Tapia R."/>
            <person name="Han C."/>
            <person name="Goodwin L."/>
            <person name="Pitluck S."/>
            <person name="Liolios K."/>
            <person name="Ivanova N."/>
            <person name="Mavromatis K."/>
            <person name="Pati A."/>
            <person name="Chen A."/>
            <person name="Palaniappan K."/>
            <person name="Land M."/>
            <person name="Hauser L."/>
            <person name="Chang Y.J."/>
            <person name="Jeffries C.D."/>
            <person name="Rohde M."/>
            <person name="Pukall R."/>
            <person name="Sikorski J."/>
            <person name="Goker M."/>
            <person name="Woyke T."/>
            <person name="Bristow J."/>
            <person name="Eisen J.A."/>
            <person name="Markowitz V."/>
            <person name="Hugenholtz P."/>
            <person name="Kyrpides N.C."/>
            <person name="Klenk H.P."/>
            <person name="Lapidus A."/>
        </authorList>
    </citation>
    <scope>NUCLEOTIDE SEQUENCE [LARGE SCALE GENOMIC DNA]</scope>
    <source>
        <strain evidence="3">ATCC 23552 / DSM 43043 / JCM 3097 / NBRC 12989 / 7 KIP</strain>
    </source>
</reference>
<gene>
    <name evidence="2" type="ordered locus">Intca_2476</name>
</gene>
<dbReference type="AlphaFoldDB" id="E6S749"/>
<keyword evidence="3" id="KW-1185">Reference proteome</keyword>
<evidence type="ECO:0000256" key="1">
    <source>
        <dbReference type="SAM" id="Phobius"/>
    </source>
</evidence>
<dbReference type="eggNOG" id="ENOG502Z957">
    <property type="taxonomic scope" value="Bacteria"/>
</dbReference>
<feature type="transmembrane region" description="Helical" evidence="1">
    <location>
        <begin position="182"/>
        <end position="203"/>
    </location>
</feature>
<keyword evidence="1" id="KW-1133">Transmembrane helix</keyword>
<dbReference type="PANTHER" id="PTHR37305">
    <property type="entry name" value="INTEGRAL MEMBRANE PROTEIN-RELATED"/>
    <property type="match status" value="1"/>
</dbReference>
<dbReference type="KEGG" id="ica:Intca_2476"/>
<dbReference type="OrthoDB" id="5244396at2"/>
<proteinExistence type="predicted"/>
<accession>E6S749</accession>
<dbReference type="RefSeq" id="WP_013493297.1">
    <property type="nucleotide sequence ID" value="NC_014830.1"/>
</dbReference>
<feature type="transmembrane region" description="Helical" evidence="1">
    <location>
        <begin position="63"/>
        <end position="84"/>
    </location>
</feature>
<dbReference type="STRING" id="710696.Intca_2476"/>
<sequence length="267" mass="27711">MSKAIKAEFRKFFTTRLWWGMLIAIVAAGAALAALFALLFTSGTVMGEGRPGLPTTDAELARTTFTSGIAVGYLLTLAIGVMTVGAEYRHKTITATFLAEPKRSVVMAAKTILLLVVGAMYGFASLVASVATGATILSSRGHEPFADATIWRTLALSLLVLGLWSLIGLGVGILIPNQVAALLIAVGVAWIVEPIIGAVLPLSDVGAAIAPYLPSQATNATLDVQNVGFGGPVANQLTWWGGALVLTGYAVVMALIGTVRTVRSDIS</sequence>
<keyword evidence="1" id="KW-0812">Transmembrane</keyword>
<feature type="transmembrane region" description="Helical" evidence="1">
    <location>
        <begin position="237"/>
        <end position="259"/>
    </location>
</feature>
<dbReference type="Proteomes" id="UP000008914">
    <property type="component" value="Chromosome"/>
</dbReference>
<protein>
    <recommendedName>
        <fullName evidence="4">ABC transporter permease</fullName>
    </recommendedName>
</protein>
<evidence type="ECO:0008006" key="4">
    <source>
        <dbReference type="Google" id="ProtNLM"/>
    </source>
</evidence>
<dbReference type="PANTHER" id="PTHR37305:SF1">
    <property type="entry name" value="MEMBRANE PROTEIN"/>
    <property type="match status" value="1"/>
</dbReference>
<keyword evidence="1" id="KW-0472">Membrane</keyword>
<dbReference type="EMBL" id="CP002343">
    <property type="protein sequence ID" value="ADU48983.1"/>
    <property type="molecule type" value="Genomic_DNA"/>
</dbReference>
<feature type="transmembrane region" description="Helical" evidence="1">
    <location>
        <begin position="112"/>
        <end position="137"/>
    </location>
</feature>
<organism evidence="2 3">
    <name type="scientific">Intrasporangium calvum (strain ATCC 23552 / DSM 43043 / JCM 3097 / NBRC 12989 / NCIMB 10167 / NRRL B-3866 / 7 KIP)</name>
    <dbReference type="NCBI Taxonomy" id="710696"/>
    <lineage>
        <taxon>Bacteria</taxon>
        <taxon>Bacillati</taxon>
        <taxon>Actinomycetota</taxon>
        <taxon>Actinomycetes</taxon>
        <taxon>Micrococcales</taxon>
        <taxon>Intrasporangiaceae</taxon>
        <taxon>Intrasporangium</taxon>
    </lineage>
</organism>
<evidence type="ECO:0000313" key="2">
    <source>
        <dbReference type="EMBL" id="ADU48983.1"/>
    </source>
</evidence>